<gene>
    <name evidence="2" type="ORF">THAOC_07347</name>
</gene>
<dbReference type="OMA" id="YIRCANE"/>
<keyword evidence="3" id="KW-1185">Reference proteome</keyword>
<name>K0T269_THAOC</name>
<protein>
    <submittedName>
        <fullName evidence="2">Uncharacterized protein</fullName>
    </submittedName>
</protein>
<feature type="region of interest" description="Disordered" evidence="1">
    <location>
        <begin position="37"/>
        <end position="104"/>
    </location>
</feature>
<proteinExistence type="predicted"/>
<reference evidence="2 3" key="1">
    <citation type="journal article" date="2012" name="Genome Biol.">
        <title>Genome and low-iron response of an oceanic diatom adapted to chronic iron limitation.</title>
        <authorList>
            <person name="Lommer M."/>
            <person name="Specht M."/>
            <person name="Roy A.S."/>
            <person name="Kraemer L."/>
            <person name="Andreson R."/>
            <person name="Gutowska M.A."/>
            <person name="Wolf J."/>
            <person name="Bergner S.V."/>
            <person name="Schilhabel M.B."/>
            <person name="Klostermeier U.C."/>
            <person name="Beiko R.G."/>
            <person name="Rosenstiel P."/>
            <person name="Hippler M."/>
            <person name="Laroche J."/>
        </authorList>
    </citation>
    <scope>NUCLEOTIDE SEQUENCE [LARGE SCALE GENOMIC DNA]</scope>
    <source>
        <strain evidence="2 3">CCMP1005</strain>
    </source>
</reference>
<organism evidence="2 3">
    <name type="scientific">Thalassiosira oceanica</name>
    <name type="common">Marine diatom</name>
    <dbReference type="NCBI Taxonomy" id="159749"/>
    <lineage>
        <taxon>Eukaryota</taxon>
        <taxon>Sar</taxon>
        <taxon>Stramenopiles</taxon>
        <taxon>Ochrophyta</taxon>
        <taxon>Bacillariophyta</taxon>
        <taxon>Coscinodiscophyceae</taxon>
        <taxon>Thalassiosirophycidae</taxon>
        <taxon>Thalassiosirales</taxon>
        <taxon>Thalassiosiraceae</taxon>
        <taxon>Thalassiosira</taxon>
    </lineage>
</organism>
<dbReference type="Proteomes" id="UP000266841">
    <property type="component" value="Unassembled WGS sequence"/>
</dbReference>
<evidence type="ECO:0000313" key="2">
    <source>
        <dbReference type="EMBL" id="EJK71234.1"/>
    </source>
</evidence>
<accession>K0T269</accession>
<sequence length="498" mass="54954">METSRKRDPPGDGRSMLHDAALSYLALKRIRIDNSTSTANASANETNNAQADSSPPALGSSFESTDSSETSSVDCLSLRRAAHAPFVENEKGEQPQGGSRGPVIPMQHSHEYYSALHAARERLRLAKTIEANSRDQLQRALEDHERSKQEVQSSSAFLDQVEERWGVIDLVHTGSADESDGVDRGEVDPPVTSIFTSSAHQDQASDVELIQVSQAGEGIVNGTYRLVRDVEKGPVYVHSEGPVEILDAHYDLCIYMKTGYGDRIRWCVALVPFTSLAKSDKGRMEVGKDDERRELELAQAYIYYWIELYANELNCTSPPTGSDSEKWGACHGERPMPVLKDVTGRRRQSKILHVLLLAVAATIVGIIRAKFELKALIASRGIALSRQVRLEVITRVPSGSIDVPVAHTQVIPRLVVAELDQGRHLRRQQVYILLSYQTPSPPQRQAGDFYRCLIGVHRTSSLNCFGLGSGYEQSLPGQAVCVEKLVCASEPQRRDPVT</sequence>
<dbReference type="AlphaFoldDB" id="K0T269"/>
<feature type="compositionally biased region" description="Low complexity" evidence="1">
    <location>
        <begin position="60"/>
        <end position="72"/>
    </location>
</feature>
<dbReference type="EMBL" id="AGNL01007481">
    <property type="protein sequence ID" value="EJK71234.1"/>
    <property type="molecule type" value="Genomic_DNA"/>
</dbReference>
<evidence type="ECO:0000313" key="3">
    <source>
        <dbReference type="Proteomes" id="UP000266841"/>
    </source>
</evidence>
<comment type="caution">
    <text evidence="2">The sequence shown here is derived from an EMBL/GenBank/DDBJ whole genome shotgun (WGS) entry which is preliminary data.</text>
</comment>
<dbReference type="eggNOG" id="ENOG502RVQ0">
    <property type="taxonomic scope" value="Eukaryota"/>
</dbReference>
<evidence type="ECO:0000256" key="1">
    <source>
        <dbReference type="SAM" id="MobiDB-lite"/>
    </source>
</evidence>
<feature type="compositionally biased region" description="Low complexity" evidence="1">
    <location>
        <begin position="37"/>
        <end position="51"/>
    </location>
</feature>